<feature type="transmembrane region" description="Helical" evidence="4">
    <location>
        <begin position="201"/>
        <end position="220"/>
    </location>
</feature>
<dbReference type="SUPFAM" id="SSF81665">
    <property type="entry name" value="Calcium ATPase, transmembrane domain M"/>
    <property type="match status" value="1"/>
</dbReference>
<dbReference type="eggNOG" id="KOG0206">
    <property type="taxonomic scope" value="Eukaryota"/>
</dbReference>
<dbReference type="RefSeq" id="XP_014156802.1">
    <property type="nucleotide sequence ID" value="XM_014301327.1"/>
</dbReference>
<dbReference type="GO" id="GO:0046872">
    <property type="term" value="F:metal ion binding"/>
    <property type="evidence" value="ECO:0007669"/>
    <property type="project" value="UniProtKB-KW"/>
</dbReference>
<proteinExistence type="predicted"/>
<evidence type="ECO:0000313" key="6">
    <source>
        <dbReference type="EMBL" id="KNC82900.1"/>
    </source>
</evidence>
<protein>
    <recommendedName>
        <fullName evidence="5">P-type ATPase C-terminal domain-containing protein</fullName>
    </recommendedName>
</protein>
<dbReference type="GO" id="GO:0005802">
    <property type="term" value="C:trans-Golgi network"/>
    <property type="evidence" value="ECO:0007669"/>
    <property type="project" value="TreeGrafter"/>
</dbReference>
<feature type="transmembrane region" description="Helical" evidence="4">
    <location>
        <begin position="83"/>
        <end position="104"/>
    </location>
</feature>
<dbReference type="GO" id="GO:0005886">
    <property type="term" value="C:plasma membrane"/>
    <property type="evidence" value="ECO:0007669"/>
    <property type="project" value="TreeGrafter"/>
</dbReference>
<dbReference type="GO" id="GO:0140326">
    <property type="term" value="F:ATPase-coupled intramembrane lipid transporter activity"/>
    <property type="evidence" value="ECO:0007669"/>
    <property type="project" value="TreeGrafter"/>
</dbReference>
<feature type="domain" description="P-type ATPase C-terminal" evidence="5">
    <location>
        <begin position="20"/>
        <end position="270"/>
    </location>
</feature>
<evidence type="ECO:0000256" key="3">
    <source>
        <dbReference type="ARBA" id="ARBA00022842"/>
    </source>
</evidence>
<dbReference type="PANTHER" id="PTHR24092:SF190">
    <property type="entry name" value="PHOSPHOLIPID-TRANSPORTING ATPASE"/>
    <property type="match status" value="1"/>
</dbReference>
<keyword evidence="3" id="KW-0460">Magnesium</keyword>
<dbReference type="GO" id="GO:0045332">
    <property type="term" value="P:phospholipid translocation"/>
    <property type="evidence" value="ECO:0007669"/>
    <property type="project" value="TreeGrafter"/>
</dbReference>
<dbReference type="OrthoDB" id="377733at2759"/>
<comment type="subcellular location">
    <subcellularLocation>
        <location evidence="1">Membrane</location>
        <topology evidence="1">Multi-pass membrane protein</topology>
    </subcellularLocation>
</comment>
<feature type="transmembrane region" description="Helical" evidence="4">
    <location>
        <begin position="133"/>
        <end position="155"/>
    </location>
</feature>
<name>A0A0L0G1C4_9EUKA</name>
<dbReference type="AlphaFoldDB" id="A0A0L0G1C4"/>
<organism evidence="6 7">
    <name type="scientific">Sphaeroforma arctica JP610</name>
    <dbReference type="NCBI Taxonomy" id="667725"/>
    <lineage>
        <taxon>Eukaryota</taxon>
        <taxon>Ichthyosporea</taxon>
        <taxon>Ichthyophonida</taxon>
        <taxon>Sphaeroforma</taxon>
    </lineage>
</organism>
<keyword evidence="7" id="KW-1185">Reference proteome</keyword>
<keyword evidence="4" id="KW-0812">Transmembrane</keyword>
<keyword evidence="4" id="KW-0472">Membrane</keyword>
<feature type="transmembrane region" description="Helical" evidence="4">
    <location>
        <begin position="51"/>
        <end position="71"/>
    </location>
</feature>
<dbReference type="InterPro" id="IPR032630">
    <property type="entry name" value="P_typ_ATPase_c"/>
</dbReference>
<dbReference type="InterPro" id="IPR023298">
    <property type="entry name" value="ATPase_P-typ_TM_dom_sf"/>
</dbReference>
<feature type="transmembrane region" description="Helical" evidence="4">
    <location>
        <begin position="167"/>
        <end position="189"/>
    </location>
</feature>
<dbReference type="Proteomes" id="UP000054560">
    <property type="component" value="Unassembled WGS sequence"/>
</dbReference>
<keyword evidence="4" id="KW-1133">Transmembrane helix</keyword>
<evidence type="ECO:0000256" key="1">
    <source>
        <dbReference type="ARBA" id="ARBA00004141"/>
    </source>
</evidence>
<dbReference type="EMBL" id="KQ241881">
    <property type="protein sequence ID" value="KNC82900.1"/>
    <property type="molecule type" value="Genomic_DNA"/>
</dbReference>
<reference evidence="6 7" key="1">
    <citation type="submission" date="2011-02" db="EMBL/GenBank/DDBJ databases">
        <title>The Genome Sequence of Sphaeroforma arctica JP610.</title>
        <authorList>
            <consortium name="The Broad Institute Genome Sequencing Platform"/>
            <person name="Russ C."/>
            <person name="Cuomo C."/>
            <person name="Young S.K."/>
            <person name="Zeng Q."/>
            <person name="Gargeya S."/>
            <person name="Alvarado L."/>
            <person name="Berlin A."/>
            <person name="Chapman S.B."/>
            <person name="Chen Z."/>
            <person name="Freedman E."/>
            <person name="Gellesch M."/>
            <person name="Goldberg J."/>
            <person name="Griggs A."/>
            <person name="Gujja S."/>
            <person name="Heilman E."/>
            <person name="Heiman D."/>
            <person name="Howarth C."/>
            <person name="Mehta T."/>
            <person name="Neiman D."/>
            <person name="Pearson M."/>
            <person name="Roberts A."/>
            <person name="Saif S."/>
            <person name="Shea T."/>
            <person name="Shenoy N."/>
            <person name="Sisk P."/>
            <person name="Stolte C."/>
            <person name="Sykes S."/>
            <person name="White J."/>
            <person name="Yandava C."/>
            <person name="Burger G."/>
            <person name="Gray M.W."/>
            <person name="Holland P.W.H."/>
            <person name="King N."/>
            <person name="Lang F.B.F."/>
            <person name="Roger A.J."/>
            <person name="Ruiz-Trillo I."/>
            <person name="Haas B."/>
            <person name="Nusbaum C."/>
            <person name="Birren B."/>
        </authorList>
    </citation>
    <scope>NUCLEOTIDE SEQUENCE [LARGE SCALE GENOMIC DNA]</scope>
    <source>
        <strain evidence="6 7">JP610</strain>
    </source>
</reference>
<accession>A0A0L0G1C4</accession>
<evidence type="ECO:0000313" key="7">
    <source>
        <dbReference type="Proteomes" id="UP000054560"/>
    </source>
</evidence>
<evidence type="ECO:0000256" key="4">
    <source>
        <dbReference type="SAM" id="Phobius"/>
    </source>
</evidence>
<gene>
    <name evidence="6" type="ORF">SARC_04820</name>
</gene>
<dbReference type="GO" id="GO:0007030">
    <property type="term" value="P:Golgi organization"/>
    <property type="evidence" value="ECO:0007669"/>
    <property type="project" value="TreeGrafter"/>
</dbReference>
<feature type="transmembrane region" description="Helical" evidence="4">
    <location>
        <begin position="240"/>
        <end position="260"/>
    </location>
</feature>
<evidence type="ECO:0000256" key="2">
    <source>
        <dbReference type="ARBA" id="ARBA00022723"/>
    </source>
</evidence>
<dbReference type="GeneID" id="25905324"/>
<sequence>MIQNAHIGIGISGLEGRQAVLASDFSIAQFRFLERLLLVHGRWSYLRMSRFLSYFFYKNFAFTLCQFWYAIFSGWSGQTIFDATFVTMYNVIFTSLPIIAAGLFEQDVTDRVSQLYPHMYQVGQKDLLFNTKIFSFSLVLGVYHSFVCFFFAWAATGDNILSDGHTYGYQWLGVMISGAVVVVVNLQIAVDLYRWTIINHVFVWLSIISWWIFTWFQYSMPALVYMVGFYGVNFNSQGEWLWWWTVLLSVVVCILPVHLYKYIRVYFYPTPVDIVREITYLSRAAREGQGILADNRGGSVQDIHFQGSTNFNATLLAAVSGVDIAMDDVDDDEVQVPGARMSQNSNQSNARSLTEAYNQHREQRVHLDIETPDGVELDMVEISLTDNPRNPRSVITHATAHSRGASIAEV</sequence>
<evidence type="ECO:0000259" key="5">
    <source>
        <dbReference type="Pfam" id="PF16212"/>
    </source>
</evidence>
<dbReference type="Pfam" id="PF16212">
    <property type="entry name" value="PhoLip_ATPase_C"/>
    <property type="match status" value="1"/>
</dbReference>
<dbReference type="STRING" id="667725.A0A0L0G1C4"/>
<keyword evidence="2" id="KW-0479">Metal-binding</keyword>
<dbReference type="PANTHER" id="PTHR24092">
    <property type="entry name" value="PROBABLE PHOSPHOLIPID-TRANSPORTING ATPASE"/>
    <property type="match status" value="1"/>
</dbReference>